<dbReference type="EMBL" id="JAVYJV010000107">
    <property type="protein sequence ID" value="KAK4336668.1"/>
    <property type="molecule type" value="Genomic_DNA"/>
</dbReference>
<keyword evidence="1" id="KW-0808">Transferase</keyword>
<reference evidence="2" key="1">
    <citation type="submission" date="2023-12" db="EMBL/GenBank/DDBJ databases">
        <title>Genome assembly of Anisodus tanguticus.</title>
        <authorList>
            <person name="Wang Y.-J."/>
        </authorList>
    </citation>
    <scope>NUCLEOTIDE SEQUENCE</scope>
    <source>
        <strain evidence="2">KB-2021</strain>
        <tissue evidence="2">Leaf</tissue>
    </source>
</reference>
<evidence type="ECO:0000256" key="1">
    <source>
        <dbReference type="ARBA" id="ARBA00022679"/>
    </source>
</evidence>
<dbReference type="Proteomes" id="UP001291623">
    <property type="component" value="Unassembled WGS sequence"/>
</dbReference>
<sequence>MNISRCHNKSGGKKIFTKDFPWVVAVYDTKEIHQTIVMGKLFKKGDRVAVASSGGKDSTVLGYVLKLLNERYDYGLNLELLSIDEGITGYRDDSLESLSILVFTGHIVLRTINFVWAIHQAHHSGEDFTMTSALRQAVLQPFTAWVFNACIKIICKKNLQTSVEIRKKHV</sequence>
<evidence type="ECO:0000313" key="3">
    <source>
        <dbReference type="Proteomes" id="UP001291623"/>
    </source>
</evidence>
<dbReference type="SUPFAM" id="SSF52402">
    <property type="entry name" value="Adenine nucleotide alpha hydrolases-like"/>
    <property type="match status" value="1"/>
</dbReference>
<dbReference type="GO" id="GO:0000049">
    <property type="term" value="F:tRNA binding"/>
    <property type="evidence" value="ECO:0007669"/>
    <property type="project" value="TreeGrafter"/>
</dbReference>
<dbReference type="GO" id="GO:0002144">
    <property type="term" value="C:cytosolic tRNA wobble base thiouridylase complex"/>
    <property type="evidence" value="ECO:0007669"/>
    <property type="project" value="TreeGrafter"/>
</dbReference>
<dbReference type="PANTHER" id="PTHR11807:SF12">
    <property type="entry name" value="CYTOPLASMIC TRNA 2-THIOLATION PROTEIN 1"/>
    <property type="match status" value="1"/>
</dbReference>
<dbReference type="InterPro" id="IPR014729">
    <property type="entry name" value="Rossmann-like_a/b/a_fold"/>
</dbReference>
<gene>
    <name evidence="2" type="ORF">RND71_043672</name>
</gene>
<accession>A0AAE1ULU1</accession>
<keyword evidence="3" id="KW-1185">Reference proteome</keyword>
<dbReference type="GO" id="GO:0002143">
    <property type="term" value="P:tRNA wobble position uridine thiolation"/>
    <property type="evidence" value="ECO:0007669"/>
    <property type="project" value="TreeGrafter"/>
</dbReference>
<organism evidence="2 3">
    <name type="scientific">Anisodus tanguticus</name>
    <dbReference type="NCBI Taxonomy" id="243964"/>
    <lineage>
        <taxon>Eukaryota</taxon>
        <taxon>Viridiplantae</taxon>
        <taxon>Streptophyta</taxon>
        <taxon>Embryophyta</taxon>
        <taxon>Tracheophyta</taxon>
        <taxon>Spermatophyta</taxon>
        <taxon>Magnoliopsida</taxon>
        <taxon>eudicotyledons</taxon>
        <taxon>Gunneridae</taxon>
        <taxon>Pentapetalae</taxon>
        <taxon>asterids</taxon>
        <taxon>lamiids</taxon>
        <taxon>Solanales</taxon>
        <taxon>Solanaceae</taxon>
        <taxon>Solanoideae</taxon>
        <taxon>Hyoscyameae</taxon>
        <taxon>Anisodus</taxon>
    </lineage>
</organism>
<name>A0AAE1ULU1_9SOLA</name>
<dbReference type="GO" id="GO:0016740">
    <property type="term" value="F:transferase activity"/>
    <property type="evidence" value="ECO:0007669"/>
    <property type="project" value="UniProtKB-KW"/>
</dbReference>
<protein>
    <submittedName>
        <fullName evidence="2">Uncharacterized protein</fullName>
    </submittedName>
</protein>
<dbReference type="AlphaFoldDB" id="A0AAE1ULU1"/>
<proteinExistence type="predicted"/>
<dbReference type="PANTHER" id="PTHR11807">
    <property type="entry name" value="ATPASES OF THE PP SUPERFAMILY-RELATED"/>
    <property type="match status" value="1"/>
</dbReference>
<evidence type="ECO:0000313" key="2">
    <source>
        <dbReference type="EMBL" id="KAK4336668.1"/>
    </source>
</evidence>
<comment type="caution">
    <text evidence="2">The sequence shown here is derived from an EMBL/GenBank/DDBJ whole genome shotgun (WGS) entry which is preliminary data.</text>
</comment>
<dbReference type="Gene3D" id="3.40.50.620">
    <property type="entry name" value="HUPs"/>
    <property type="match status" value="1"/>
</dbReference>
<dbReference type="GO" id="GO:0005739">
    <property type="term" value="C:mitochondrion"/>
    <property type="evidence" value="ECO:0007669"/>
    <property type="project" value="TreeGrafter"/>
</dbReference>